<keyword evidence="2" id="KW-1185">Reference proteome</keyword>
<name>A0A1M5BF98_9FIRM</name>
<dbReference type="InterPro" id="IPR037914">
    <property type="entry name" value="SpoVT-AbrB_sf"/>
</dbReference>
<protein>
    <submittedName>
        <fullName evidence="1">Uncharacterized protein</fullName>
    </submittedName>
</protein>
<dbReference type="OrthoDB" id="2044893at2"/>
<dbReference type="RefSeq" id="WP_073239792.1">
    <property type="nucleotide sequence ID" value="NZ_FQUY01000022.1"/>
</dbReference>
<gene>
    <name evidence="1" type="ORF">SAMN02745133_02580</name>
</gene>
<evidence type="ECO:0000313" key="1">
    <source>
        <dbReference type="EMBL" id="SHF41233.1"/>
    </source>
</evidence>
<dbReference type="Gene3D" id="2.10.260.10">
    <property type="match status" value="1"/>
</dbReference>
<proteinExistence type="predicted"/>
<evidence type="ECO:0000313" key="2">
    <source>
        <dbReference type="Proteomes" id="UP000184148"/>
    </source>
</evidence>
<organism evidence="1 2">
    <name type="scientific">Desulforamulus putei DSM 12395</name>
    <dbReference type="NCBI Taxonomy" id="1121429"/>
    <lineage>
        <taxon>Bacteria</taxon>
        <taxon>Bacillati</taxon>
        <taxon>Bacillota</taxon>
        <taxon>Clostridia</taxon>
        <taxon>Eubacteriales</taxon>
        <taxon>Peptococcaceae</taxon>
        <taxon>Desulforamulus</taxon>
    </lineage>
</organism>
<sequence length="139" mass="15076">MKMIEIQSAVDRHGQLTIPASLLRNMGLAPGDTVKLAYISNAPDSIRNTFKEFVITPDGITALAEDEESELTLPHDLLEAAGIPVDSDLEIVCAKGAVVIMEADLLDSLPDELRQLFDDLGINPETVRAVMRNGGVYDE</sequence>
<dbReference type="Proteomes" id="UP000184148">
    <property type="component" value="Unassembled WGS sequence"/>
</dbReference>
<dbReference type="STRING" id="1121429.SAMN02745133_02580"/>
<dbReference type="SUPFAM" id="SSF89447">
    <property type="entry name" value="AbrB/MazE/MraZ-like"/>
    <property type="match status" value="1"/>
</dbReference>
<dbReference type="EMBL" id="FQUY01000022">
    <property type="protein sequence ID" value="SHF41233.1"/>
    <property type="molecule type" value="Genomic_DNA"/>
</dbReference>
<reference evidence="2" key="1">
    <citation type="submission" date="2016-11" db="EMBL/GenBank/DDBJ databases">
        <authorList>
            <person name="Varghese N."/>
            <person name="Submissions S."/>
        </authorList>
    </citation>
    <scope>NUCLEOTIDE SEQUENCE [LARGE SCALE GENOMIC DNA]</scope>
    <source>
        <strain evidence="2">DSM 12395</strain>
    </source>
</reference>
<accession>A0A1M5BF98</accession>
<dbReference type="AlphaFoldDB" id="A0A1M5BF98"/>